<dbReference type="EC" id="3.5.4.4" evidence="3"/>
<organism evidence="8 9">
    <name type="scientific">Uabimicrobium amorphum</name>
    <dbReference type="NCBI Taxonomy" id="2596890"/>
    <lineage>
        <taxon>Bacteria</taxon>
        <taxon>Pseudomonadati</taxon>
        <taxon>Planctomycetota</taxon>
        <taxon>Candidatus Uabimicrobiia</taxon>
        <taxon>Candidatus Uabimicrobiales</taxon>
        <taxon>Candidatus Uabimicrobiaceae</taxon>
        <taxon>Candidatus Uabimicrobium</taxon>
    </lineage>
</organism>
<keyword evidence="5" id="KW-0378">Hydrolase</keyword>
<keyword evidence="6" id="KW-0862">Zinc</keyword>
<comment type="cofactor">
    <cofactor evidence="1">
        <name>Zn(2+)</name>
        <dbReference type="ChEBI" id="CHEBI:29105"/>
    </cofactor>
</comment>
<comment type="similarity">
    <text evidence="2">Belongs to the metallo-dependent hydrolases superfamily. Adenosine and AMP deaminases family.</text>
</comment>
<dbReference type="GO" id="GO:0004000">
    <property type="term" value="F:adenosine deaminase activity"/>
    <property type="evidence" value="ECO:0007669"/>
    <property type="project" value="TreeGrafter"/>
</dbReference>
<keyword evidence="4" id="KW-0479">Metal-binding</keyword>
<dbReference type="InterPro" id="IPR032466">
    <property type="entry name" value="Metal_Hydrolase"/>
</dbReference>
<dbReference type="PANTHER" id="PTHR11409:SF43">
    <property type="entry name" value="ADENOSINE DEAMINASE"/>
    <property type="match status" value="1"/>
</dbReference>
<dbReference type="GO" id="GO:0060169">
    <property type="term" value="P:negative regulation of adenosine receptor signaling pathway"/>
    <property type="evidence" value="ECO:0007669"/>
    <property type="project" value="TreeGrafter"/>
</dbReference>
<dbReference type="GO" id="GO:0009897">
    <property type="term" value="C:external side of plasma membrane"/>
    <property type="evidence" value="ECO:0007669"/>
    <property type="project" value="TreeGrafter"/>
</dbReference>
<gene>
    <name evidence="8" type="ORF">UABAM_06445</name>
</gene>
<dbReference type="Gene3D" id="3.20.20.140">
    <property type="entry name" value="Metal-dependent hydrolases"/>
    <property type="match status" value="1"/>
</dbReference>
<evidence type="ECO:0000313" key="9">
    <source>
        <dbReference type="Proteomes" id="UP000326354"/>
    </source>
</evidence>
<dbReference type="GO" id="GO:0046103">
    <property type="term" value="P:inosine biosynthetic process"/>
    <property type="evidence" value="ECO:0007669"/>
    <property type="project" value="TreeGrafter"/>
</dbReference>
<evidence type="ECO:0000256" key="6">
    <source>
        <dbReference type="ARBA" id="ARBA00022833"/>
    </source>
</evidence>
<proteinExistence type="inferred from homology"/>
<evidence type="ECO:0000256" key="1">
    <source>
        <dbReference type="ARBA" id="ARBA00001947"/>
    </source>
</evidence>
<evidence type="ECO:0000313" key="8">
    <source>
        <dbReference type="EMBL" id="BBM88029.1"/>
    </source>
</evidence>
<dbReference type="CDD" id="cd01320">
    <property type="entry name" value="ADA"/>
    <property type="match status" value="1"/>
</dbReference>
<dbReference type="InterPro" id="IPR001365">
    <property type="entry name" value="A_deaminase_dom"/>
</dbReference>
<sequence>MEITKQDILSLPKSELHCHLDGSVRINTIIDLAREYKIELPSYEESGLEKHLICGRKVVDLVEYLDAFRMTLSVMQDKDALERIAFELVEDAARENLWYFEVRFSPTLHDKKGLSYSEIVEAVLRGFAKGEAKYNIKVGLIICAMREKSLDEALEMARLCVKYYGKGVVAFDLAGAEAGNPAKKFGKAFAMIRKSLVNRTIHAGEAFGAKSIFQAIELGAHRIGHGISLEENEQLFQYVNNHRIAIEVCLKCNTQTGTPLEEHPLPRFVKKGLCVTLNTDNRLMSATTLTDEYMLAINTYSFSKKQVKELIINSFTAAFLPFDEKRQLLQKVEEKTRDVLGN</sequence>
<protein>
    <recommendedName>
        <fullName evidence="3">adenosine deaminase</fullName>
        <ecNumber evidence="3">3.5.4.4</ecNumber>
    </recommendedName>
</protein>
<evidence type="ECO:0000256" key="5">
    <source>
        <dbReference type="ARBA" id="ARBA00022801"/>
    </source>
</evidence>
<feature type="domain" description="Adenosine deaminase" evidence="7">
    <location>
        <begin position="12"/>
        <end position="334"/>
    </location>
</feature>
<dbReference type="KEGG" id="uam:UABAM_06445"/>
<dbReference type="SUPFAM" id="SSF51556">
    <property type="entry name" value="Metallo-dependent hydrolases"/>
    <property type="match status" value="1"/>
</dbReference>
<dbReference type="GO" id="GO:0005829">
    <property type="term" value="C:cytosol"/>
    <property type="evidence" value="ECO:0007669"/>
    <property type="project" value="TreeGrafter"/>
</dbReference>
<accession>A0A5S9F7R8</accession>
<evidence type="ECO:0000256" key="2">
    <source>
        <dbReference type="ARBA" id="ARBA00006676"/>
    </source>
</evidence>
<dbReference type="NCBIfam" id="TIGR01430">
    <property type="entry name" value="aden_deam"/>
    <property type="match status" value="1"/>
</dbReference>
<keyword evidence="9" id="KW-1185">Reference proteome</keyword>
<reference evidence="8 9" key="1">
    <citation type="submission" date="2019-08" db="EMBL/GenBank/DDBJ databases">
        <title>Complete genome sequence of Candidatus Uab amorphum.</title>
        <authorList>
            <person name="Shiratori T."/>
            <person name="Suzuki S."/>
            <person name="Kakizawa Y."/>
            <person name="Ishida K."/>
        </authorList>
    </citation>
    <scope>NUCLEOTIDE SEQUENCE [LARGE SCALE GENOMIC DNA]</scope>
    <source>
        <strain evidence="8 9">SRT547</strain>
    </source>
</reference>
<dbReference type="AlphaFoldDB" id="A0A5S9F7R8"/>
<dbReference type="GO" id="GO:0006154">
    <property type="term" value="P:adenosine catabolic process"/>
    <property type="evidence" value="ECO:0007669"/>
    <property type="project" value="TreeGrafter"/>
</dbReference>
<evidence type="ECO:0000256" key="4">
    <source>
        <dbReference type="ARBA" id="ARBA00022723"/>
    </source>
</evidence>
<dbReference type="EMBL" id="AP019860">
    <property type="protein sequence ID" value="BBM88029.1"/>
    <property type="molecule type" value="Genomic_DNA"/>
</dbReference>
<dbReference type="GO" id="GO:0046872">
    <property type="term" value="F:metal ion binding"/>
    <property type="evidence" value="ECO:0007669"/>
    <property type="project" value="UniProtKB-KW"/>
</dbReference>
<dbReference type="PANTHER" id="PTHR11409">
    <property type="entry name" value="ADENOSINE DEAMINASE"/>
    <property type="match status" value="1"/>
</dbReference>
<dbReference type="OrthoDB" id="9779574at2"/>
<dbReference type="Proteomes" id="UP000326354">
    <property type="component" value="Chromosome"/>
</dbReference>
<dbReference type="Pfam" id="PF00962">
    <property type="entry name" value="A_deaminase"/>
    <property type="match status" value="1"/>
</dbReference>
<dbReference type="InterPro" id="IPR006330">
    <property type="entry name" value="Ado/ade_deaminase"/>
</dbReference>
<evidence type="ECO:0000259" key="7">
    <source>
        <dbReference type="Pfam" id="PF00962"/>
    </source>
</evidence>
<name>A0A5S9F7R8_UABAM</name>
<dbReference type="GO" id="GO:0043103">
    <property type="term" value="P:hypoxanthine salvage"/>
    <property type="evidence" value="ECO:0007669"/>
    <property type="project" value="TreeGrafter"/>
</dbReference>
<evidence type="ECO:0000256" key="3">
    <source>
        <dbReference type="ARBA" id="ARBA00012784"/>
    </source>
</evidence>
<dbReference type="RefSeq" id="WP_151972135.1">
    <property type="nucleotide sequence ID" value="NZ_AP019860.1"/>
</dbReference>